<dbReference type="Pfam" id="PF00175">
    <property type="entry name" value="NAD_binding_1"/>
    <property type="match status" value="1"/>
</dbReference>
<keyword evidence="7" id="KW-0521">NADP</keyword>
<organism evidence="12 13">
    <name type="scientific">Shewanella denitrificans (strain OS217 / ATCC BAA-1090 / DSM 15013)</name>
    <dbReference type="NCBI Taxonomy" id="318161"/>
    <lineage>
        <taxon>Bacteria</taxon>
        <taxon>Pseudomonadati</taxon>
        <taxon>Pseudomonadota</taxon>
        <taxon>Gammaproteobacteria</taxon>
        <taxon>Alteromonadales</taxon>
        <taxon>Shewanellaceae</taxon>
        <taxon>Shewanella</taxon>
    </lineage>
</organism>
<dbReference type="InterPro" id="IPR008333">
    <property type="entry name" value="Cbr1-like_FAD-bd_dom"/>
</dbReference>
<feature type="domain" description="FAD-binding FR-type" evidence="11">
    <location>
        <begin position="1"/>
        <end position="99"/>
    </location>
</feature>
<proteinExistence type="inferred from homology"/>
<evidence type="ECO:0000259" key="11">
    <source>
        <dbReference type="PROSITE" id="PS51384"/>
    </source>
</evidence>
<comment type="cofactor">
    <cofactor evidence="1">
        <name>FAD</name>
        <dbReference type="ChEBI" id="CHEBI:57692"/>
    </cofactor>
</comment>
<dbReference type="InterPro" id="IPR039261">
    <property type="entry name" value="FNR_nucleotide-bd"/>
</dbReference>
<sequence length="253" mass="28075">MWTQGLVVARRDWNDKLFTLSIKAEIAPFIAGQFIKLSQVLADKRVARAYSIVSAPDAELLEVLAIKVEAGQLSPALHQLAIGDAITVSTKAAGFLTLDELPQSADYSNLWFLATGTGVGPFISMLRTQAPWLKYEKIILVYGVSYQTDIAYHDVIQQLLLQYPKQFVFIPMVTRDPEASVSMANALHCRIPQGLVSGELETRAQVDINPQSSQVMICGNPEMISEVQTLLLERGLSKNLRRAPGQITLEKYW</sequence>
<dbReference type="Proteomes" id="UP000001982">
    <property type="component" value="Chromosome"/>
</dbReference>
<dbReference type="EC" id="1.18.1.2" evidence="3"/>
<dbReference type="KEGG" id="sdn:Sden_2896"/>
<dbReference type="PROSITE" id="PS51384">
    <property type="entry name" value="FAD_FR"/>
    <property type="match status" value="1"/>
</dbReference>
<dbReference type="EMBL" id="CP000302">
    <property type="protein sequence ID" value="ABE56174.1"/>
    <property type="molecule type" value="Genomic_DNA"/>
</dbReference>
<comment type="similarity">
    <text evidence="2">Belongs to the ferredoxin--NADP reductase type 1 family.</text>
</comment>
<dbReference type="Gene3D" id="3.40.50.80">
    <property type="entry name" value="Nucleotide-binding domain of ferredoxin-NADP reductase (FNR) module"/>
    <property type="match status" value="1"/>
</dbReference>
<gene>
    <name evidence="12" type="ordered locus">Sden_2896</name>
</gene>
<evidence type="ECO:0000256" key="6">
    <source>
        <dbReference type="ARBA" id="ARBA00022827"/>
    </source>
</evidence>
<comment type="catalytic activity">
    <reaction evidence="10">
        <text>2 reduced [2Fe-2S]-[ferredoxin] + NADP(+) + H(+) = 2 oxidized [2Fe-2S]-[ferredoxin] + NADPH</text>
        <dbReference type="Rhea" id="RHEA:20125"/>
        <dbReference type="Rhea" id="RHEA-COMP:10000"/>
        <dbReference type="Rhea" id="RHEA-COMP:10001"/>
        <dbReference type="ChEBI" id="CHEBI:15378"/>
        <dbReference type="ChEBI" id="CHEBI:33737"/>
        <dbReference type="ChEBI" id="CHEBI:33738"/>
        <dbReference type="ChEBI" id="CHEBI:57783"/>
        <dbReference type="ChEBI" id="CHEBI:58349"/>
        <dbReference type="EC" id="1.18.1.2"/>
    </reaction>
</comment>
<dbReference type="STRING" id="318161.Sden_2896"/>
<dbReference type="GO" id="GO:0034599">
    <property type="term" value="P:cellular response to oxidative stress"/>
    <property type="evidence" value="ECO:0007669"/>
    <property type="project" value="TreeGrafter"/>
</dbReference>
<dbReference type="PANTHER" id="PTHR47878">
    <property type="entry name" value="OXIDOREDUCTASE FAD/NAD(P)-BINDING DOMAIN PROTEIN"/>
    <property type="match status" value="1"/>
</dbReference>
<keyword evidence="6" id="KW-0274">FAD</keyword>
<keyword evidence="5" id="KW-0547">Nucleotide-binding</keyword>
<dbReference type="GO" id="GO:0004324">
    <property type="term" value="F:ferredoxin-NADP+ reductase activity"/>
    <property type="evidence" value="ECO:0007669"/>
    <property type="project" value="UniProtKB-EC"/>
</dbReference>
<name>Q12K52_SHEDO</name>
<evidence type="ECO:0000256" key="1">
    <source>
        <dbReference type="ARBA" id="ARBA00001974"/>
    </source>
</evidence>
<keyword evidence="13" id="KW-1185">Reference proteome</keyword>
<keyword evidence="4" id="KW-0285">Flavoprotein</keyword>
<evidence type="ECO:0000256" key="8">
    <source>
        <dbReference type="ARBA" id="ARBA00023002"/>
    </source>
</evidence>
<dbReference type="InterPro" id="IPR017938">
    <property type="entry name" value="Riboflavin_synthase-like_b-brl"/>
</dbReference>
<dbReference type="GO" id="GO:0042167">
    <property type="term" value="P:heme catabolic process"/>
    <property type="evidence" value="ECO:0007669"/>
    <property type="project" value="TreeGrafter"/>
</dbReference>
<dbReference type="RefSeq" id="WP_011497323.1">
    <property type="nucleotide sequence ID" value="NC_007954.1"/>
</dbReference>
<accession>Q12K52</accession>
<dbReference type="HOGENOM" id="CLU_003827_3_0_6"/>
<dbReference type="SUPFAM" id="SSF52343">
    <property type="entry name" value="Ferredoxin reductase-like, C-terminal NADP-linked domain"/>
    <property type="match status" value="1"/>
</dbReference>
<evidence type="ECO:0000256" key="9">
    <source>
        <dbReference type="ARBA" id="ARBA00034078"/>
    </source>
</evidence>
<dbReference type="AlphaFoldDB" id="Q12K52"/>
<dbReference type="GO" id="GO:0000166">
    <property type="term" value="F:nucleotide binding"/>
    <property type="evidence" value="ECO:0007669"/>
    <property type="project" value="UniProtKB-KW"/>
</dbReference>
<evidence type="ECO:0000256" key="7">
    <source>
        <dbReference type="ARBA" id="ARBA00022857"/>
    </source>
</evidence>
<dbReference type="PANTHER" id="PTHR47878:SF1">
    <property type="entry name" value="FLAVODOXIN_FERREDOXIN--NADP REDUCTASE"/>
    <property type="match status" value="1"/>
</dbReference>
<dbReference type="PRINTS" id="PR00410">
    <property type="entry name" value="PHEHYDRXLASE"/>
</dbReference>
<evidence type="ECO:0000313" key="12">
    <source>
        <dbReference type="EMBL" id="ABE56174.1"/>
    </source>
</evidence>
<comment type="cofactor">
    <cofactor evidence="9">
        <name>[2Fe-2S] cluster</name>
        <dbReference type="ChEBI" id="CHEBI:190135"/>
    </cofactor>
</comment>
<dbReference type="CDD" id="cd06195">
    <property type="entry name" value="FNR1"/>
    <property type="match status" value="1"/>
</dbReference>
<dbReference type="InterPro" id="IPR001433">
    <property type="entry name" value="OxRdtase_FAD/NAD-bd"/>
</dbReference>
<dbReference type="eggNOG" id="COG1018">
    <property type="taxonomic scope" value="Bacteria"/>
</dbReference>
<keyword evidence="8" id="KW-0560">Oxidoreductase</keyword>
<evidence type="ECO:0000256" key="4">
    <source>
        <dbReference type="ARBA" id="ARBA00022630"/>
    </source>
</evidence>
<protein>
    <recommendedName>
        <fullName evidence="3">ferredoxin--NADP(+) reductase</fullName>
        <ecNumber evidence="3">1.18.1.2</ecNumber>
    </recommendedName>
</protein>
<dbReference type="PRINTS" id="PR00371">
    <property type="entry name" value="FPNCR"/>
</dbReference>
<dbReference type="InterPro" id="IPR001709">
    <property type="entry name" value="Flavoprot_Pyr_Nucl_cyt_Rdtase"/>
</dbReference>
<dbReference type="OrthoDB" id="9784483at2"/>
<evidence type="ECO:0000256" key="10">
    <source>
        <dbReference type="ARBA" id="ARBA00047776"/>
    </source>
</evidence>
<dbReference type="InterPro" id="IPR017927">
    <property type="entry name" value="FAD-bd_FR_type"/>
</dbReference>
<dbReference type="SUPFAM" id="SSF63380">
    <property type="entry name" value="Riboflavin synthase domain-like"/>
    <property type="match status" value="1"/>
</dbReference>
<dbReference type="InterPro" id="IPR051930">
    <property type="entry name" value="FNR_type-1"/>
</dbReference>
<reference evidence="12 13" key="1">
    <citation type="submission" date="2006-03" db="EMBL/GenBank/DDBJ databases">
        <title>Complete sequence of Shewanella denitrificans OS217.</title>
        <authorList>
            <consortium name="US DOE Joint Genome Institute"/>
            <person name="Copeland A."/>
            <person name="Lucas S."/>
            <person name="Lapidus A."/>
            <person name="Barry K."/>
            <person name="Detter J.C."/>
            <person name="Glavina del Rio T."/>
            <person name="Hammon N."/>
            <person name="Israni S."/>
            <person name="Dalin E."/>
            <person name="Tice H."/>
            <person name="Pitluck S."/>
            <person name="Brettin T."/>
            <person name="Bruce D."/>
            <person name="Han C."/>
            <person name="Tapia R."/>
            <person name="Gilna P."/>
            <person name="Kiss H."/>
            <person name="Schmutz J."/>
            <person name="Larimer F."/>
            <person name="Land M."/>
            <person name="Hauser L."/>
            <person name="Kyrpides N."/>
            <person name="Lykidis A."/>
            <person name="Richardson P."/>
        </authorList>
    </citation>
    <scope>NUCLEOTIDE SEQUENCE [LARGE SCALE GENOMIC DNA]</scope>
    <source>
        <strain evidence="13">OS217 / ATCC BAA-1090 / DSM 15013</strain>
    </source>
</reference>
<evidence type="ECO:0000256" key="3">
    <source>
        <dbReference type="ARBA" id="ARBA00013223"/>
    </source>
</evidence>
<evidence type="ECO:0000313" key="13">
    <source>
        <dbReference type="Proteomes" id="UP000001982"/>
    </source>
</evidence>
<evidence type="ECO:0000256" key="5">
    <source>
        <dbReference type="ARBA" id="ARBA00022741"/>
    </source>
</evidence>
<dbReference type="Pfam" id="PF00970">
    <property type="entry name" value="FAD_binding_6"/>
    <property type="match status" value="1"/>
</dbReference>
<dbReference type="InterPro" id="IPR033892">
    <property type="entry name" value="FNR_bac"/>
</dbReference>
<dbReference type="Gene3D" id="2.40.30.10">
    <property type="entry name" value="Translation factors"/>
    <property type="match status" value="1"/>
</dbReference>
<evidence type="ECO:0000256" key="2">
    <source>
        <dbReference type="ARBA" id="ARBA00008312"/>
    </source>
</evidence>